<evidence type="ECO:0000313" key="2">
    <source>
        <dbReference type="EMBL" id="RKN84311.1"/>
    </source>
</evidence>
<accession>A0A3B0CHA6</accession>
<evidence type="ECO:0000313" key="3">
    <source>
        <dbReference type="Proteomes" id="UP000282311"/>
    </source>
</evidence>
<name>A0A3B0CHA6_9BACL</name>
<protein>
    <submittedName>
        <fullName evidence="2">DUF1080 domain-containing protein</fullName>
    </submittedName>
</protein>
<evidence type="ECO:0000259" key="1">
    <source>
        <dbReference type="Pfam" id="PF06439"/>
    </source>
</evidence>
<organism evidence="2 3">
    <name type="scientific">Paenibacillus ginsengarvi</name>
    <dbReference type="NCBI Taxonomy" id="400777"/>
    <lineage>
        <taxon>Bacteria</taxon>
        <taxon>Bacillati</taxon>
        <taxon>Bacillota</taxon>
        <taxon>Bacilli</taxon>
        <taxon>Bacillales</taxon>
        <taxon>Paenibacillaceae</taxon>
        <taxon>Paenibacillus</taxon>
    </lineage>
</organism>
<reference evidence="2 3" key="1">
    <citation type="journal article" date="2007" name="Int. J. Syst. Evol. Microbiol.">
        <title>Paenibacillus ginsengarvi sp. nov., isolated from soil from ginseng cultivation.</title>
        <authorList>
            <person name="Yoon M.H."/>
            <person name="Ten L.N."/>
            <person name="Im W.T."/>
        </authorList>
    </citation>
    <scope>NUCLEOTIDE SEQUENCE [LARGE SCALE GENOMIC DNA]</scope>
    <source>
        <strain evidence="2 3">KCTC 13059</strain>
    </source>
</reference>
<dbReference type="AlphaFoldDB" id="A0A3B0CHA6"/>
<dbReference type="InterPro" id="IPR010496">
    <property type="entry name" value="AL/BT2_dom"/>
</dbReference>
<keyword evidence="3" id="KW-1185">Reference proteome</keyword>
<comment type="caution">
    <text evidence="2">The sequence shown here is derived from an EMBL/GenBank/DDBJ whole genome shotgun (WGS) entry which is preliminary data.</text>
</comment>
<sequence length="218" mass="24725">MSCLPWCGTEEESRMNALTEQEVKAGYRLLFDGRSLEGWAATRHPEGWLVQDGHLVCKGVTGGYLFTLEQFDHFELRLEYQTAPGVNSGIFFRWTDLNDPVHTGLEMQILDTYAKETMDKHSSGALYDLEAPSSNAVRPAGEWNQVRIRCDQNLIRLELNGTVVVDADINRWSVPGQNPDGTANKFKYAWKDRPRRGHIGLQDHGGYVEFRNISILPL</sequence>
<dbReference type="EMBL" id="RBAH01000009">
    <property type="protein sequence ID" value="RKN84311.1"/>
    <property type="molecule type" value="Genomic_DNA"/>
</dbReference>
<gene>
    <name evidence="2" type="ORF">D7M11_15050</name>
</gene>
<feature type="domain" description="3-keto-alpha-glucoside-1,2-lyase/3-keto-2-hydroxy-glucal hydratase" evidence="1">
    <location>
        <begin position="27"/>
        <end position="215"/>
    </location>
</feature>
<dbReference type="Proteomes" id="UP000282311">
    <property type="component" value="Unassembled WGS sequence"/>
</dbReference>
<dbReference type="GO" id="GO:0016787">
    <property type="term" value="F:hydrolase activity"/>
    <property type="evidence" value="ECO:0007669"/>
    <property type="project" value="InterPro"/>
</dbReference>
<dbReference type="Gene3D" id="2.60.120.560">
    <property type="entry name" value="Exo-inulinase, domain 1"/>
    <property type="match status" value="1"/>
</dbReference>
<proteinExistence type="predicted"/>
<dbReference type="Pfam" id="PF06439">
    <property type="entry name" value="3keto-disac_hyd"/>
    <property type="match status" value="1"/>
</dbReference>